<dbReference type="Gene3D" id="3.40.50.300">
    <property type="entry name" value="P-loop containing nucleotide triphosphate hydrolases"/>
    <property type="match status" value="1"/>
</dbReference>
<dbReference type="InterPro" id="IPR001867">
    <property type="entry name" value="OmpR/PhoB-type_DNA-bd"/>
</dbReference>
<dbReference type="RefSeq" id="WP_089245827.1">
    <property type="nucleotide sequence ID" value="NZ_FZOW01000005.1"/>
</dbReference>
<dbReference type="Gene3D" id="1.25.40.10">
    <property type="entry name" value="Tetratricopeptide repeat domain"/>
    <property type="match status" value="2"/>
</dbReference>
<evidence type="ECO:0000259" key="4">
    <source>
        <dbReference type="PROSITE" id="PS51755"/>
    </source>
</evidence>
<evidence type="ECO:0000313" key="5">
    <source>
        <dbReference type="EMBL" id="SNS78563.1"/>
    </source>
</evidence>
<comment type="similarity">
    <text evidence="1">Belongs to the AfsR/DnrI/RedD regulatory family.</text>
</comment>
<protein>
    <submittedName>
        <fullName evidence="5">Predicted ATPase</fullName>
    </submittedName>
</protein>
<dbReference type="OrthoDB" id="9812579at2"/>
<dbReference type="PANTHER" id="PTHR47691">
    <property type="entry name" value="REGULATOR-RELATED"/>
    <property type="match status" value="1"/>
</dbReference>
<dbReference type="InterPro" id="IPR058852">
    <property type="entry name" value="HTH_77"/>
</dbReference>
<evidence type="ECO:0000256" key="3">
    <source>
        <dbReference type="PROSITE-ProRule" id="PRU01091"/>
    </source>
</evidence>
<dbReference type="AlphaFoldDB" id="A0A239HCN7"/>
<feature type="DNA-binding region" description="OmpR/PhoB-type" evidence="3">
    <location>
        <begin position="3"/>
        <end position="107"/>
    </location>
</feature>
<evidence type="ECO:0000256" key="2">
    <source>
        <dbReference type="ARBA" id="ARBA00023125"/>
    </source>
</evidence>
<evidence type="ECO:0000256" key="1">
    <source>
        <dbReference type="ARBA" id="ARBA00005820"/>
    </source>
</evidence>
<dbReference type="EMBL" id="FZOW01000005">
    <property type="protein sequence ID" value="SNS78563.1"/>
    <property type="molecule type" value="Genomic_DNA"/>
</dbReference>
<feature type="domain" description="OmpR/PhoB-type" evidence="4">
    <location>
        <begin position="3"/>
        <end position="107"/>
    </location>
</feature>
<dbReference type="STRING" id="398843.A3K89_15120"/>
<dbReference type="InterPro" id="IPR011990">
    <property type="entry name" value="TPR-like_helical_dom_sf"/>
</dbReference>
<dbReference type="Gene3D" id="1.10.10.10">
    <property type="entry name" value="Winged helix-like DNA-binding domain superfamily/Winged helix DNA-binding domain"/>
    <property type="match status" value="1"/>
</dbReference>
<dbReference type="SMART" id="SM01043">
    <property type="entry name" value="BTAD"/>
    <property type="match status" value="1"/>
</dbReference>
<gene>
    <name evidence="5" type="ORF">SAMN05421642_105178</name>
</gene>
<dbReference type="PRINTS" id="PR00364">
    <property type="entry name" value="DISEASERSIST"/>
</dbReference>
<dbReference type="InterPro" id="IPR036388">
    <property type="entry name" value="WH-like_DNA-bd_sf"/>
</dbReference>
<keyword evidence="2 3" id="KW-0238">DNA-binding</keyword>
<dbReference type="InterPro" id="IPR005158">
    <property type="entry name" value="BTAD"/>
</dbReference>
<keyword evidence="6" id="KW-1185">Reference proteome</keyword>
<proteinExistence type="inferred from homology"/>
<dbReference type="SUPFAM" id="SSF52540">
    <property type="entry name" value="P-loop containing nucleoside triphosphate hydrolases"/>
    <property type="match status" value="1"/>
</dbReference>
<dbReference type="GO" id="GO:0006355">
    <property type="term" value="P:regulation of DNA-templated transcription"/>
    <property type="evidence" value="ECO:0007669"/>
    <property type="project" value="InterPro"/>
</dbReference>
<name>A0A239HCN7_9NOCA</name>
<dbReference type="Pfam" id="PF00486">
    <property type="entry name" value="Trans_reg_C"/>
    <property type="match status" value="1"/>
</dbReference>
<sequence length="958" mass="103957">MSTDQPTPSARVELRVLGPIEAFLDGRPIALGGPVPRAIVARLAIANGRMVTDDALIDDLWGDAPPRTASLTLQGYISTLRKAFEPNRGTSKPTVLVRRGPGYALVLPADGLDSTRFLQLAEAGRHALVAQDYPAADHVLGDALDLWRGPAHADCADRPFAEAEIRHLEDRRIGVFEDRMDAAITLGENVSSAAALEAHTREHPLRERAWELLALALYRAGRQGDALTALRTARENLADQLGADPRPSLSALHEKILRQDPSLDAHTAQVQDARPPARHSLVPIPLTPLVGRQDQLHAVEQAGATNRLVTLTGPGGMGKTRLALEVARRRQDSDGPWFVELADVRDGGLLVDAIATALGVTVSGGAASLVAILRDRQTLLVLDNCEQVLGPVADFVSSVLASCPGVSILATSREALGAHGEYVYDTPSMSSGATGEAVRLFVDRASPQLGGWDPGAEDLELLEKLCRALDGMPLAIELAAAQCRTLSVRQLVDNLDDRFSVLRGGPRTNLRHSTMLAAVEWSYSSLQPSESALFLDLAVFDGGFDLDAAREVTGHRGIIGDLGALIDKSLVKSSGGDPRRYRMLETLRSYAALHRDPARSAELRARHTEWVVAMAEDAYFGLRGPDCPRWMERLDHDMPNVRSALEYLDNTSETYLRIVGSLYWYWYRRGHVAEGLRYLEPAMKAKDIGIGVLVRAVAGLTITRYLAGDISGLLESFGRLAELEPRTHSDELARSDALVSLAFFEAGSGLTDQAVAHADEALALSDVIDAPYTKAEALMSAGTAFLRSGDLSRAEQLLASSAAVAEECGYQWCLASALWIHAKVDLAQQRWGGPAERKLARMIDACDDVSDTSSWMVGLATLAYALFRRNEIDSATQLLGVVDRQVEMIGYVPSAMDPIDIGRYDREIRAAVDDETLRRNIDIGRRLTRGEVRELVHVAVPPSSNGHLRDDTNMTSQP</sequence>
<dbReference type="CDD" id="cd15831">
    <property type="entry name" value="BTAD"/>
    <property type="match status" value="1"/>
</dbReference>
<dbReference type="Proteomes" id="UP000198327">
    <property type="component" value="Unassembled WGS sequence"/>
</dbReference>
<dbReference type="Pfam" id="PF25872">
    <property type="entry name" value="HTH_77"/>
    <property type="match status" value="1"/>
</dbReference>
<accession>A0A239HCN7</accession>
<dbReference type="InterPro" id="IPR027417">
    <property type="entry name" value="P-loop_NTPase"/>
</dbReference>
<organism evidence="5 6">
    <name type="scientific">Rhodococcoides kyotonense</name>
    <dbReference type="NCBI Taxonomy" id="398843"/>
    <lineage>
        <taxon>Bacteria</taxon>
        <taxon>Bacillati</taxon>
        <taxon>Actinomycetota</taxon>
        <taxon>Actinomycetes</taxon>
        <taxon>Mycobacteriales</taxon>
        <taxon>Nocardiaceae</taxon>
        <taxon>Rhodococcoides</taxon>
    </lineage>
</organism>
<reference evidence="6" key="1">
    <citation type="submission" date="2017-06" db="EMBL/GenBank/DDBJ databases">
        <authorList>
            <person name="Varghese N."/>
            <person name="Submissions S."/>
        </authorList>
    </citation>
    <scope>NUCLEOTIDE SEQUENCE [LARGE SCALE GENOMIC DNA]</scope>
    <source>
        <strain evidence="6">JCM 23211</strain>
    </source>
</reference>
<evidence type="ECO:0000313" key="6">
    <source>
        <dbReference type="Proteomes" id="UP000198327"/>
    </source>
</evidence>
<dbReference type="PROSITE" id="PS51755">
    <property type="entry name" value="OMPR_PHOB"/>
    <property type="match status" value="1"/>
</dbReference>
<dbReference type="SUPFAM" id="SSF46894">
    <property type="entry name" value="C-terminal effector domain of the bipartite response regulators"/>
    <property type="match status" value="1"/>
</dbReference>
<dbReference type="PANTHER" id="PTHR47691:SF3">
    <property type="entry name" value="HTH-TYPE TRANSCRIPTIONAL REGULATOR RV0890C-RELATED"/>
    <property type="match status" value="1"/>
</dbReference>
<dbReference type="InterPro" id="IPR016032">
    <property type="entry name" value="Sig_transdc_resp-reg_C-effctor"/>
</dbReference>
<dbReference type="GO" id="GO:0003677">
    <property type="term" value="F:DNA binding"/>
    <property type="evidence" value="ECO:0007669"/>
    <property type="project" value="UniProtKB-UniRule"/>
</dbReference>
<dbReference type="Pfam" id="PF03704">
    <property type="entry name" value="BTAD"/>
    <property type="match status" value="1"/>
</dbReference>
<dbReference type="SUPFAM" id="SSF48452">
    <property type="entry name" value="TPR-like"/>
    <property type="match status" value="2"/>
</dbReference>
<dbReference type="SMART" id="SM00862">
    <property type="entry name" value="Trans_reg_C"/>
    <property type="match status" value="1"/>
</dbReference>
<dbReference type="GO" id="GO:0000160">
    <property type="term" value="P:phosphorelay signal transduction system"/>
    <property type="evidence" value="ECO:0007669"/>
    <property type="project" value="InterPro"/>
</dbReference>